<name>A0A0R1THN5_9LACO</name>
<reference evidence="1 2" key="1">
    <citation type="journal article" date="2015" name="Genome Announc.">
        <title>Expanding the biotechnology potential of lactobacilli through comparative genomics of 213 strains and associated genera.</title>
        <authorList>
            <person name="Sun Z."/>
            <person name="Harris H.M."/>
            <person name="McCann A."/>
            <person name="Guo C."/>
            <person name="Argimon S."/>
            <person name="Zhang W."/>
            <person name="Yang X."/>
            <person name="Jeffery I.B."/>
            <person name="Cooney J.C."/>
            <person name="Kagawa T.F."/>
            <person name="Liu W."/>
            <person name="Song Y."/>
            <person name="Salvetti E."/>
            <person name="Wrobel A."/>
            <person name="Rasinkangas P."/>
            <person name="Parkhill J."/>
            <person name="Rea M.C."/>
            <person name="O'Sullivan O."/>
            <person name="Ritari J."/>
            <person name="Douillard F.P."/>
            <person name="Paul Ross R."/>
            <person name="Yang R."/>
            <person name="Briner A.E."/>
            <person name="Felis G.E."/>
            <person name="de Vos W.M."/>
            <person name="Barrangou R."/>
            <person name="Klaenhammer T.R."/>
            <person name="Caufield P.W."/>
            <person name="Cui Y."/>
            <person name="Zhang H."/>
            <person name="O'Toole P.W."/>
        </authorList>
    </citation>
    <scope>NUCLEOTIDE SEQUENCE [LARGE SCALE GENOMIC DNA]</scope>
    <source>
        <strain evidence="1 2">DSM 15833</strain>
    </source>
</reference>
<dbReference type="AlphaFoldDB" id="A0A0R1THN5"/>
<organism evidence="1 2">
    <name type="scientific">Ligilactobacillus equi DSM 15833 = JCM 10991</name>
    <dbReference type="NCBI Taxonomy" id="1423740"/>
    <lineage>
        <taxon>Bacteria</taxon>
        <taxon>Bacillati</taxon>
        <taxon>Bacillota</taxon>
        <taxon>Bacilli</taxon>
        <taxon>Lactobacillales</taxon>
        <taxon>Lactobacillaceae</taxon>
        <taxon>Ligilactobacillus</taxon>
    </lineage>
</organism>
<evidence type="ECO:0000313" key="1">
    <source>
        <dbReference type="EMBL" id="KRL78104.1"/>
    </source>
</evidence>
<sequence>MMKIDFNDNAKVQLMDFRAGYATMPQSIVFDTYQEDSIFGEKRNAVMLEYTVFAGEEGSYPSEEVVSVNLPDQLLLDSEKEFFLDEDCISSDMLEYLVEHEYIQNTGRRGESGFKTYPVYEILAKKEKSNTENLETTGNVFEVNDAYNSLSTHMDRDDLILLAIQYAERLSDESLSDSEEKHYQEILEKLHDNKLDFKEVSEMLESVQVYVTIGEDKPVNDPDFEKIFSGPNE</sequence>
<dbReference type="STRING" id="1423740.FC36_GL001154"/>
<dbReference type="InterPro" id="IPR025462">
    <property type="entry name" value="DUF4313"/>
</dbReference>
<accession>A0A0R1THN5</accession>
<dbReference type="RefSeq" id="WP_056986841.1">
    <property type="nucleotide sequence ID" value="NZ_AZFH01000157.1"/>
</dbReference>
<proteinExistence type="predicted"/>
<dbReference type="EMBL" id="AZFH01000157">
    <property type="protein sequence ID" value="KRL78104.1"/>
    <property type="molecule type" value="Genomic_DNA"/>
</dbReference>
<gene>
    <name evidence="1" type="ORF">FC36_GL001154</name>
</gene>
<dbReference type="Pfam" id="PF14190">
    <property type="entry name" value="DUF4313"/>
    <property type="match status" value="1"/>
</dbReference>
<dbReference type="Proteomes" id="UP000051048">
    <property type="component" value="Unassembled WGS sequence"/>
</dbReference>
<protein>
    <submittedName>
        <fullName evidence="1">Uncharacterized protein</fullName>
    </submittedName>
</protein>
<evidence type="ECO:0000313" key="2">
    <source>
        <dbReference type="Proteomes" id="UP000051048"/>
    </source>
</evidence>
<comment type="caution">
    <text evidence="1">The sequence shown here is derived from an EMBL/GenBank/DDBJ whole genome shotgun (WGS) entry which is preliminary data.</text>
</comment>
<dbReference type="PATRIC" id="fig|1423740.3.peg.1244"/>